<dbReference type="InterPro" id="IPR003615">
    <property type="entry name" value="HNH_nuc"/>
</dbReference>
<comment type="caution">
    <text evidence="2">The sequence shown here is derived from an EMBL/GenBank/DDBJ whole genome shotgun (WGS) entry which is preliminary data.</text>
</comment>
<accession>A0A2W6J1U8</accession>
<dbReference type="EMBL" id="LXXM01000189">
    <property type="protein sequence ID" value="PZS90125.1"/>
    <property type="molecule type" value="Genomic_DNA"/>
</dbReference>
<proteinExistence type="predicted"/>
<protein>
    <recommendedName>
        <fullName evidence="1">HNH nuclease domain-containing protein</fullName>
    </recommendedName>
</protein>
<dbReference type="AlphaFoldDB" id="A0A2W6J1U8"/>
<sequence length="111" mass="12444">MLEAYGNRCAISHCNATAVLEAAHIVPYRGEHTHRVDNGLLLRSDLHTLFDLGLLWITQDHKVAISPSLKGTDYEPLDGQALRLPVSKEHWPNPAHLAEQERLAMEKMGNK</sequence>
<dbReference type="Pfam" id="PF13391">
    <property type="entry name" value="HNH_2"/>
    <property type="match status" value="1"/>
</dbReference>
<evidence type="ECO:0000313" key="2">
    <source>
        <dbReference type="EMBL" id="PZS90125.1"/>
    </source>
</evidence>
<reference evidence="2 3" key="1">
    <citation type="submission" date="2016-05" db="EMBL/GenBank/DDBJ databases">
        <authorList>
            <person name="Lavstsen T."/>
            <person name="Jespersen J.S."/>
        </authorList>
    </citation>
    <scope>NUCLEOTIDE SEQUENCE [LARGE SCALE GENOMIC DNA]</scope>
    <source>
        <strain evidence="2 3">SM-5815</strain>
    </source>
</reference>
<evidence type="ECO:0000259" key="1">
    <source>
        <dbReference type="Pfam" id="PF13391"/>
    </source>
</evidence>
<name>A0A2W6J1U8_STEMA</name>
<gene>
    <name evidence="2" type="ORF">A7X83_11335</name>
</gene>
<dbReference type="Proteomes" id="UP000249614">
    <property type="component" value="Unassembled WGS sequence"/>
</dbReference>
<feature type="domain" description="HNH nuclease" evidence="1">
    <location>
        <begin position="9"/>
        <end position="57"/>
    </location>
</feature>
<evidence type="ECO:0000313" key="3">
    <source>
        <dbReference type="Proteomes" id="UP000249614"/>
    </source>
</evidence>
<organism evidence="2 3">
    <name type="scientific">Stenotrophomonas maltophilia</name>
    <name type="common">Pseudomonas maltophilia</name>
    <name type="synonym">Xanthomonas maltophilia</name>
    <dbReference type="NCBI Taxonomy" id="40324"/>
    <lineage>
        <taxon>Bacteria</taxon>
        <taxon>Pseudomonadati</taxon>
        <taxon>Pseudomonadota</taxon>
        <taxon>Gammaproteobacteria</taxon>
        <taxon>Lysobacterales</taxon>
        <taxon>Lysobacteraceae</taxon>
        <taxon>Stenotrophomonas</taxon>
        <taxon>Stenotrophomonas maltophilia group</taxon>
    </lineage>
</organism>